<dbReference type="EMBL" id="JAFEMC010000001">
    <property type="protein sequence ID" value="MBM6575431.1"/>
    <property type="molecule type" value="Genomic_DNA"/>
</dbReference>
<dbReference type="Proteomes" id="UP000763641">
    <property type="component" value="Unassembled WGS sequence"/>
</dbReference>
<proteinExistence type="predicted"/>
<reference evidence="2 3" key="1">
    <citation type="submission" date="2020-12" db="EMBL/GenBank/DDBJ databases">
        <title>Sphingomonas sp.</title>
        <authorList>
            <person name="Kim M.K."/>
        </authorList>
    </citation>
    <scope>NUCLEOTIDE SEQUENCE [LARGE SCALE GENOMIC DNA]</scope>
    <source>
        <strain evidence="2 3">BT552</strain>
    </source>
</reference>
<dbReference type="InterPro" id="IPR009081">
    <property type="entry name" value="PP-bd_ACP"/>
</dbReference>
<dbReference type="Pfam" id="PF00550">
    <property type="entry name" value="PP-binding"/>
    <property type="match status" value="1"/>
</dbReference>
<sequence>MADTFDDDDLTVTADTTAADVEDWDSLSHIRLVVAIEREFGIKFSNAEIEGLQNVGDLVRAIEAKQGA</sequence>
<dbReference type="SUPFAM" id="SSF47336">
    <property type="entry name" value="ACP-like"/>
    <property type="match status" value="1"/>
</dbReference>
<name>A0ABS2D5I5_9SPHN</name>
<dbReference type="Gene3D" id="1.10.1200.10">
    <property type="entry name" value="ACP-like"/>
    <property type="match status" value="1"/>
</dbReference>
<protein>
    <submittedName>
        <fullName evidence="2">Acyl carrier protein</fullName>
    </submittedName>
</protein>
<evidence type="ECO:0000313" key="2">
    <source>
        <dbReference type="EMBL" id="MBM6575431.1"/>
    </source>
</evidence>
<dbReference type="PROSITE" id="PS50075">
    <property type="entry name" value="CARRIER"/>
    <property type="match status" value="1"/>
</dbReference>
<feature type="domain" description="Carrier" evidence="1">
    <location>
        <begin position="1"/>
        <end position="66"/>
    </location>
</feature>
<dbReference type="InterPro" id="IPR036736">
    <property type="entry name" value="ACP-like_sf"/>
</dbReference>
<gene>
    <name evidence="2" type="ORF">ILT43_03550</name>
</gene>
<keyword evidence="3" id="KW-1185">Reference proteome</keyword>
<accession>A0ABS2D5I5</accession>
<evidence type="ECO:0000313" key="3">
    <source>
        <dbReference type="Proteomes" id="UP000763641"/>
    </source>
</evidence>
<comment type="caution">
    <text evidence="2">The sequence shown here is derived from an EMBL/GenBank/DDBJ whole genome shotgun (WGS) entry which is preliminary data.</text>
</comment>
<evidence type="ECO:0000259" key="1">
    <source>
        <dbReference type="PROSITE" id="PS50075"/>
    </source>
</evidence>
<organism evidence="2 3">
    <name type="scientific">Sphingomonas longa</name>
    <dbReference type="NCBI Taxonomy" id="2778730"/>
    <lineage>
        <taxon>Bacteria</taxon>
        <taxon>Pseudomonadati</taxon>
        <taxon>Pseudomonadota</taxon>
        <taxon>Alphaproteobacteria</taxon>
        <taxon>Sphingomonadales</taxon>
        <taxon>Sphingomonadaceae</taxon>
        <taxon>Sphingomonas</taxon>
    </lineage>
</organism>